<organism evidence="2 3">
    <name type="scientific">Modicella reniformis</name>
    <dbReference type="NCBI Taxonomy" id="1440133"/>
    <lineage>
        <taxon>Eukaryota</taxon>
        <taxon>Fungi</taxon>
        <taxon>Fungi incertae sedis</taxon>
        <taxon>Mucoromycota</taxon>
        <taxon>Mortierellomycotina</taxon>
        <taxon>Mortierellomycetes</taxon>
        <taxon>Mortierellales</taxon>
        <taxon>Mortierellaceae</taxon>
        <taxon>Modicella</taxon>
    </lineage>
</organism>
<comment type="caution">
    <text evidence="2">The sequence shown here is derived from an EMBL/GenBank/DDBJ whole genome shotgun (WGS) entry which is preliminary data.</text>
</comment>
<accession>A0A9P6ILX5</accession>
<dbReference type="Proteomes" id="UP000749646">
    <property type="component" value="Unassembled WGS sequence"/>
</dbReference>
<feature type="non-terminal residue" evidence="2">
    <location>
        <position position="112"/>
    </location>
</feature>
<feature type="compositionally biased region" description="Basic and acidic residues" evidence="1">
    <location>
        <begin position="1"/>
        <end position="12"/>
    </location>
</feature>
<evidence type="ECO:0000313" key="3">
    <source>
        <dbReference type="Proteomes" id="UP000749646"/>
    </source>
</evidence>
<evidence type="ECO:0000256" key="1">
    <source>
        <dbReference type="SAM" id="MobiDB-lite"/>
    </source>
</evidence>
<feature type="region of interest" description="Disordered" evidence="1">
    <location>
        <begin position="82"/>
        <end position="112"/>
    </location>
</feature>
<sequence>MPSMAEHDDHLVENIPPPAENQSDVPIGISDEHDGKAQTTTRAIQGLVAESSVTAHALTASNMIAPFDADQKLVVRLSGSSDLESIDNGVGLKTSGPSTELCQEVSKQPSAN</sequence>
<reference evidence="2" key="1">
    <citation type="journal article" date="2020" name="Fungal Divers.">
        <title>Resolving the Mortierellaceae phylogeny through synthesis of multi-gene phylogenetics and phylogenomics.</title>
        <authorList>
            <person name="Vandepol N."/>
            <person name="Liber J."/>
            <person name="Desiro A."/>
            <person name="Na H."/>
            <person name="Kennedy M."/>
            <person name="Barry K."/>
            <person name="Grigoriev I.V."/>
            <person name="Miller A.N."/>
            <person name="O'Donnell K."/>
            <person name="Stajich J.E."/>
            <person name="Bonito G."/>
        </authorList>
    </citation>
    <scope>NUCLEOTIDE SEQUENCE</scope>
    <source>
        <strain evidence="2">MES-2147</strain>
    </source>
</reference>
<feature type="compositionally biased region" description="Polar residues" evidence="1">
    <location>
        <begin position="95"/>
        <end position="112"/>
    </location>
</feature>
<dbReference type="EMBL" id="JAAAHW010010651">
    <property type="protein sequence ID" value="KAF9923906.1"/>
    <property type="molecule type" value="Genomic_DNA"/>
</dbReference>
<keyword evidence="3" id="KW-1185">Reference proteome</keyword>
<evidence type="ECO:0000313" key="2">
    <source>
        <dbReference type="EMBL" id="KAF9923906.1"/>
    </source>
</evidence>
<feature type="region of interest" description="Disordered" evidence="1">
    <location>
        <begin position="1"/>
        <end position="38"/>
    </location>
</feature>
<gene>
    <name evidence="2" type="ORF">BGZ65_008617</name>
</gene>
<name>A0A9P6ILX5_9FUNG</name>
<protein>
    <submittedName>
        <fullName evidence="2">Uncharacterized protein</fullName>
    </submittedName>
</protein>
<dbReference type="AlphaFoldDB" id="A0A9P6ILX5"/>
<proteinExistence type="predicted"/>